<keyword evidence="2" id="KW-0964">Secreted</keyword>
<dbReference type="InterPro" id="IPR012674">
    <property type="entry name" value="Calycin"/>
</dbReference>
<dbReference type="PANTHER" id="PTHR11967">
    <property type="entry name" value="ALPHA-1-ACID GLYCOPROTEIN"/>
    <property type="match status" value="1"/>
</dbReference>
<dbReference type="PANTHER" id="PTHR11967:SF2">
    <property type="entry name" value="ALPHA-1-ACID GLYCOPROTEIN 1"/>
    <property type="match status" value="1"/>
</dbReference>
<evidence type="ECO:0000313" key="6">
    <source>
        <dbReference type="Proteomes" id="UP001460270"/>
    </source>
</evidence>
<proteinExistence type="predicted"/>
<dbReference type="Proteomes" id="UP001460270">
    <property type="component" value="Unassembled WGS sequence"/>
</dbReference>
<dbReference type="Pfam" id="PF11032">
    <property type="entry name" value="ApoM"/>
    <property type="match status" value="1"/>
</dbReference>
<comment type="subcellular location">
    <subcellularLocation>
        <location evidence="1">Secreted</location>
    </subcellularLocation>
</comment>
<evidence type="ECO:0000256" key="1">
    <source>
        <dbReference type="ARBA" id="ARBA00004613"/>
    </source>
</evidence>
<name>A0AAW0PJR6_9GOBI</name>
<dbReference type="GO" id="GO:0005576">
    <property type="term" value="C:extracellular region"/>
    <property type="evidence" value="ECO:0007669"/>
    <property type="project" value="UniProtKB-SubCell"/>
</dbReference>
<dbReference type="InterPro" id="IPR022734">
    <property type="entry name" value="ApoM"/>
</dbReference>
<comment type="caution">
    <text evidence="5">The sequence shown here is derived from an EMBL/GenBank/DDBJ whole genome shotgun (WGS) entry which is preliminary data.</text>
</comment>
<keyword evidence="3" id="KW-0732">Signal</keyword>
<dbReference type="Gene3D" id="2.40.128.20">
    <property type="match status" value="1"/>
</dbReference>
<evidence type="ECO:0000313" key="5">
    <source>
        <dbReference type="EMBL" id="KAK7929960.1"/>
    </source>
</evidence>
<dbReference type="EMBL" id="JBBPFD010000004">
    <property type="protein sequence ID" value="KAK7929960.1"/>
    <property type="molecule type" value="Genomic_DNA"/>
</dbReference>
<evidence type="ECO:0008006" key="7">
    <source>
        <dbReference type="Google" id="ProtNLM"/>
    </source>
</evidence>
<accession>A0AAW0PJR6</accession>
<keyword evidence="4" id="KW-0325">Glycoprotein</keyword>
<protein>
    <recommendedName>
        <fullName evidence="7">Apolipoprotein M</fullName>
    </recommendedName>
</protein>
<organism evidence="5 6">
    <name type="scientific">Mugilogobius chulae</name>
    <name type="common">yellowstripe goby</name>
    <dbReference type="NCBI Taxonomy" id="88201"/>
    <lineage>
        <taxon>Eukaryota</taxon>
        <taxon>Metazoa</taxon>
        <taxon>Chordata</taxon>
        <taxon>Craniata</taxon>
        <taxon>Vertebrata</taxon>
        <taxon>Euteleostomi</taxon>
        <taxon>Actinopterygii</taxon>
        <taxon>Neopterygii</taxon>
        <taxon>Teleostei</taxon>
        <taxon>Neoteleostei</taxon>
        <taxon>Acanthomorphata</taxon>
        <taxon>Gobiaria</taxon>
        <taxon>Gobiiformes</taxon>
        <taxon>Gobioidei</taxon>
        <taxon>Gobiidae</taxon>
        <taxon>Gobionellinae</taxon>
        <taxon>Mugilogobius</taxon>
    </lineage>
</organism>
<keyword evidence="6" id="KW-1185">Reference proteome</keyword>
<sequence length="197" mass="22378">MFPQDDLDPAALWVGSAVHMSEEQSNQTAPPSCQELLKPLDHILPQDLEGKWTLVAGGMNNTAAFEYFKQRDSLLMNFFTVSGMSLNFTKVSGFNESCQYVDAHVTLSGSGFLYHQYNITLMHSTCPDCLVVHYQKQDQKPMRLDLFSRRREVDQDEMEEFKAQVECMKLSYVAVLDPTKKLCPEQINQTISQTPNA</sequence>
<evidence type="ECO:0000256" key="3">
    <source>
        <dbReference type="ARBA" id="ARBA00022729"/>
    </source>
</evidence>
<dbReference type="AlphaFoldDB" id="A0AAW0PJR6"/>
<dbReference type="SUPFAM" id="SSF50814">
    <property type="entry name" value="Lipocalins"/>
    <property type="match status" value="1"/>
</dbReference>
<evidence type="ECO:0000256" key="4">
    <source>
        <dbReference type="ARBA" id="ARBA00023180"/>
    </source>
</evidence>
<reference evidence="6" key="1">
    <citation type="submission" date="2024-04" db="EMBL/GenBank/DDBJ databases">
        <title>Salinicola lusitanus LLJ914,a marine bacterium isolated from the Okinawa Trough.</title>
        <authorList>
            <person name="Li J."/>
        </authorList>
    </citation>
    <scope>NUCLEOTIDE SEQUENCE [LARGE SCALE GENOMIC DNA]</scope>
</reference>
<gene>
    <name evidence="5" type="ORF">WMY93_006355</name>
</gene>
<evidence type="ECO:0000256" key="2">
    <source>
        <dbReference type="ARBA" id="ARBA00022525"/>
    </source>
</evidence>